<dbReference type="Proteomes" id="UP000003612">
    <property type="component" value="Unassembled WGS sequence"/>
</dbReference>
<dbReference type="EMBL" id="ACRG01000018">
    <property type="protein sequence ID" value="EFV79934.1"/>
    <property type="molecule type" value="Genomic_DNA"/>
</dbReference>
<name>A0ABN0C9K6_NEIMU</name>
<proteinExistence type="predicted"/>
<keyword evidence="1" id="KW-0472">Membrane</keyword>
<gene>
    <name evidence="2" type="ORF">HMPREF0604_01869</name>
</gene>
<evidence type="ECO:0000313" key="2">
    <source>
        <dbReference type="EMBL" id="EFV79934.1"/>
    </source>
</evidence>
<keyword evidence="1" id="KW-0812">Transmembrane</keyword>
<keyword evidence="3" id="KW-1185">Reference proteome</keyword>
<sequence>MVLGHDGLSCLFLIQVTGFSRIKQGLIFCFSNFILKFLYFNYFMKFKISLFVQIDI</sequence>
<feature type="transmembrane region" description="Helical" evidence="1">
    <location>
        <begin position="25"/>
        <end position="44"/>
    </location>
</feature>
<comment type="caution">
    <text evidence="2">The sequence shown here is derived from an EMBL/GenBank/DDBJ whole genome shotgun (WGS) entry which is preliminary data.</text>
</comment>
<keyword evidence="1" id="KW-1133">Transmembrane helix</keyword>
<accession>A0ABN0C9K6</accession>
<evidence type="ECO:0000313" key="3">
    <source>
        <dbReference type="Proteomes" id="UP000003612"/>
    </source>
</evidence>
<evidence type="ECO:0000256" key="1">
    <source>
        <dbReference type="SAM" id="Phobius"/>
    </source>
</evidence>
<organism evidence="2 3">
    <name type="scientific">Neisseria mucosa C102</name>
    <dbReference type="NCBI Taxonomy" id="435832"/>
    <lineage>
        <taxon>Bacteria</taxon>
        <taxon>Pseudomonadati</taxon>
        <taxon>Pseudomonadota</taxon>
        <taxon>Betaproteobacteria</taxon>
        <taxon>Neisseriales</taxon>
        <taxon>Neisseriaceae</taxon>
        <taxon>Neisseria</taxon>
    </lineage>
</organism>
<protein>
    <submittedName>
        <fullName evidence="2">Na+/H+ antiporter</fullName>
    </submittedName>
</protein>
<reference evidence="2 3" key="1">
    <citation type="submission" date="2010-12" db="EMBL/GenBank/DDBJ databases">
        <title>The Genome Sequence of Neisseria mucosa strain C102.</title>
        <authorList>
            <consortium name="The Broad Institute Genome Sequencing Platform"/>
            <person name="Earl A."/>
            <person name="Ward D."/>
            <person name="Feldgarden M."/>
            <person name="Gevers D."/>
            <person name="Sibley C.D."/>
            <person name="Field T.R."/>
            <person name="Grinwis M."/>
            <person name="Eshaghurshan C.S."/>
            <person name="Surette M."/>
            <person name="Young S.K."/>
            <person name="Zeng Q."/>
            <person name="Gargeya S."/>
            <person name="Fitzgerald M."/>
            <person name="Haas B."/>
            <person name="Abouelleil A."/>
            <person name="Alvarado L."/>
            <person name="Arachchi H.M."/>
            <person name="Berlin A."/>
            <person name="Brown A."/>
            <person name="Chapman S.B."/>
            <person name="Chen Z."/>
            <person name="Dunbar C."/>
            <person name="Freedman E."/>
            <person name="Gearin G."/>
            <person name="Gellesch M."/>
            <person name="Goldberg J."/>
            <person name="Griggs A."/>
            <person name="Gujja S."/>
            <person name="Heilman E."/>
            <person name="Heiman D."/>
            <person name="Howarth C."/>
            <person name="Larson L."/>
            <person name="Lui A."/>
            <person name="MacDonald P.J.P."/>
            <person name="Mehta T."/>
            <person name="Montmayeur A."/>
            <person name="Murphy C."/>
            <person name="Neiman D."/>
            <person name="Pearson M."/>
            <person name="Priest M."/>
            <person name="Roberts A."/>
            <person name="Saif S."/>
            <person name="Shea T."/>
            <person name="Shenoy N."/>
            <person name="Sisk P."/>
            <person name="Stolte C."/>
            <person name="Sykes S."/>
            <person name="White J."/>
            <person name="Yandava C."/>
            <person name="Nusbaum C."/>
            <person name="Birren B."/>
        </authorList>
    </citation>
    <scope>NUCLEOTIDE SEQUENCE [LARGE SCALE GENOMIC DNA]</scope>
    <source>
        <strain evidence="2 3">C102</strain>
    </source>
</reference>